<dbReference type="EMBL" id="BATB01000100">
    <property type="protein sequence ID" value="GAD57522.1"/>
    <property type="molecule type" value="Genomic_DNA"/>
</dbReference>
<dbReference type="Gene3D" id="3.40.50.12500">
    <property type="match status" value="1"/>
</dbReference>
<dbReference type="InterPro" id="IPR052186">
    <property type="entry name" value="Hydantoin_racemase-like"/>
</dbReference>
<dbReference type="PANTHER" id="PTHR28047">
    <property type="entry name" value="PROTEIN DCG1"/>
    <property type="match status" value="1"/>
</dbReference>
<comment type="caution">
    <text evidence="2">The sequence shown here is derived from an EMBL/GenBank/DDBJ whole genome shotgun (WGS) entry which is preliminary data.</text>
</comment>
<gene>
    <name evidence="2" type="ORF">MBELCI_3574</name>
</gene>
<proteinExistence type="inferred from homology"/>
<organism evidence="2 3">
    <name type="scientific">Limimaricola cinnabarinus LL-001</name>
    <dbReference type="NCBI Taxonomy" id="1337093"/>
    <lineage>
        <taxon>Bacteria</taxon>
        <taxon>Pseudomonadati</taxon>
        <taxon>Pseudomonadota</taxon>
        <taxon>Alphaproteobacteria</taxon>
        <taxon>Rhodobacterales</taxon>
        <taxon>Paracoccaceae</taxon>
        <taxon>Limimaricola</taxon>
    </lineage>
</organism>
<dbReference type="PANTHER" id="PTHR28047:SF5">
    <property type="entry name" value="PROTEIN DCG1"/>
    <property type="match status" value="1"/>
</dbReference>
<evidence type="ECO:0000313" key="3">
    <source>
        <dbReference type="Proteomes" id="UP000016566"/>
    </source>
</evidence>
<dbReference type="eggNOG" id="COG4126">
    <property type="taxonomic scope" value="Bacteria"/>
</dbReference>
<accession>U2Z8Y5</accession>
<dbReference type="OrthoDB" id="9791723at2"/>
<keyword evidence="3" id="KW-1185">Reference proteome</keyword>
<dbReference type="InterPro" id="IPR015942">
    <property type="entry name" value="Asp/Glu/hydantoin_racemase"/>
</dbReference>
<dbReference type="STRING" id="1337093.MBELCI_3574"/>
<dbReference type="Proteomes" id="UP000016566">
    <property type="component" value="Unassembled WGS sequence"/>
</dbReference>
<name>U2Z8Y5_9RHOB</name>
<reference evidence="2" key="1">
    <citation type="journal article" date="2013" name="Genome Announc.">
        <title>Draft Genome Sequence of Loktanella cinnabarina LL-001T, Isolated from Deep-Sea Floor Sediment.</title>
        <authorList>
            <person name="Nishi S."/>
            <person name="Tsubouchi T."/>
            <person name="Takaki Y."/>
            <person name="Koyanagi R."/>
            <person name="Satoh N."/>
            <person name="Maruyama T."/>
            <person name="Hatada Y."/>
        </authorList>
    </citation>
    <scope>NUCLEOTIDE SEQUENCE [LARGE SCALE GENOMIC DNA]</scope>
    <source>
        <strain evidence="2">LL-001</strain>
    </source>
</reference>
<dbReference type="GO" id="GO:0047661">
    <property type="term" value="F:amino-acid racemase activity"/>
    <property type="evidence" value="ECO:0007669"/>
    <property type="project" value="InterPro"/>
</dbReference>
<dbReference type="AlphaFoldDB" id="U2Z8Y5"/>
<dbReference type="InterPro" id="IPR053714">
    <property type="entry name" value="Iso_Racemase_Enz_sf"/>
</dbReference>
<sequence length="228" mass="23245">MSIVVINPNATVSMTRAALEAARRAVPGVAFEGWTSHDGPPVIEGPEDGAACVPPLLRLVERASEQGAEAIIIACFDDTGLRKARALARCPVIGIGQAAFHTAALIADRTAVVTTVRAAVPVIEANIAVLGLDRAVGPVRASGIRVADLEHDPHAALSILSIEIDRAVSEGADAVILGCAGMVGVIDALRARSPVPLVEGVEAAAWLAHACIALRAPSCPADQIGSGS</sequence>
<dbReference type="Pfam" id="PF01177">
    <property type="entry name" value="Asp_Glu_race"/>
    <property type="match status" value="1"/>
</dbReference>
<evidence type="ECO:0000313" key="2">
    <source>
        <dbReference type="EMBL" id="GAD57522.1"/>
    </source>
</evidence>
<evidence type="ECO:0000256" key="1">
    <source>
        <dbReference type="ARBA" id="ARBA00038414"/>
    </source>
</evidence>
<comment type="similarity">
    <text evidence="1">Belongs to the HyuE racemase family.</text>
</comment>
<protein>
    <submittedName>
        <fullName evidence="2">Hydantoin racemase</fullName>
    </submittedName>
</protein>